<evidence type="ECO:0000256" key="8">
    <source>
        <dbReference type="SAM" id="Phobius"/>
    </source>
</evidence>
<feature type="transmembrane region" description="Helical" evidence="8">
    <location>
        <begin position="212"/>
        <end position="231"/>
    </location>
</feature>
<dbReference type="AlphaFoldDB" id="A0A2S4M1R3"/>
<feature type="transmembrane region" description="Helical" evidence="8">
    <location>
        <begin position="91"/>
        <end position="115"/>
    </location>
</feature>
<sequence length="318" mass="32750">MLGLNWRDVVGHYGTAIAGLVLIAFFLVFAPNFASTTNIVNVLKDTSFLAILALGFALAFTVAELDLSIAETASLAAVVCGWLIQLQYPPIAAVAAAIGVGLALGAFNGFGVTVLRIPSLIMTLGTAAIAKGLAFMITQGIAFVGRWPVGFTGLARGTSFGLPNLVLWMAAVTLFAYGLVKWTRTGAHMVATGEADEAARLAGIATGRMKRIGLLLTGLFAGITAMLLAASLSSAAPNMAGDYLLYAIAAVLLGMTMFEPGKPNVPGTVFAALVLKVLGNGLVMMGAPYYAQDIVLGVIIIGSVAFSASAMKKAAFKV</sequence>
<keyword evidence="7 8" id="KW-0472">Membrane</keyword>
<feature type="transmembrane region" description="Helical" evidence="8">
    <location>
        <begin position="161"/>
        <end position="180"/>
    </location>
</feature>
<name>A0A2S4M1R3_9HYPH</name>
<dbReference type="OrthoDB" id="9808136at2"/>
<protein>
    <submittedName>
        <fullName evidence="9">Monosaccharide ABC transporter membrane protein (CUT2 family)</fullName>
    </submittedName>
</protein>
<feature type="transmembrane region" description="Helical" evidence="8">
    <location>
        <begin position="243"/>
        <end position="261"/>
    </location>
</feature>
<dbReference type="Proteomes" id="UP000236919">
    <property type="component" value="Unassembled WGS sequence"/>
</dbReference>
<reference evidence="9 10" key="1">
    <citation type="submission" date="2018-01" db="EMBL/GenBank/DDBJ databases">
        <title>Genomic Encyclopedia of Type Strains, Phase III (KMG-III): the genomes of soil and plant-associated and newly described type strains.</title>
        <authorList>
            <person name="Whitman W."/>
        </authorList>
    </citation>
    <scope>NUCLEOTIDE SEQUENCE [LARGE SCALE GENOMIC DNA]</scope>
    <source>
        <strain evidence="9 10">1131</strain>
    </source>
</reference>
<keyword evidence="5 8" id="KW-0812">Transmembrane</keyword>
<dbReference type="GO" id="GO:0005886">
    <property type="term" value="C:plasma membrane"/>
    <property type="evidence" value="ECO:0007669"/>
    <property type="project" value="UniProtKB-SubCell"/>
</dbReference>
<gene>
    <name evidence="9" type="ORF">CYD53_11494</name>
</gene>
<keyword evidence="6 8" id="KW-1133">Transmembrane helix</keyword>
<dbReference type="InterPro" id="IPR001851">
    <property type="entry name" value="ABC_transp_permease"/>
</dbReference>
<evidence type="ECO:0000313" key="10">
    <source>
        <dbReference type="Proteomes" id="UP000236919"/>
    </source>
</evidence>
<keyword evidence="10" id="KW-1185">Reference proteome</keyword>
<evidence type="ECO:0000313" key="9">
    <source>
        <dbReference type="EMBL" id="POR48662.1"/>
    </source>
</evidence>
<dbReference type="CDD" id="cd06579">
    <property type="entry name" value="TM_PBP1_transp_AraH_like"/>
    <property type="match status" value="1"/>
</dbReference>
<feature type="transmembrane region" description="Helical" evidence="8">
    <location>
        <begin position="268"/>
        <end position="288"/>
    </location>
</feature>
<dbReference type="PANTHER" id="PTHR32196:SF21">
    <property type="entry name" value="ABC TRANSPORTER PERMEASE PROTEIN YPHD-RELATED"/>
    <property type="match status" value="1"/>
</dbReference>
<dbReference type="RefSeq" id="WP_103720044.1">
    <property type="nucleotide sequence ID" value="NZ_PQFZ01000014.1"/>
</dbReference>
<dbReference type="GO" id="GO:0022857">
    <property type="term" value="F:transmembrane transporter activity"/>
    <property type="evidence" value="ECO:0007669"/>
    <property type="project" value="InterPro"/>
</dbReference>
<dbReference type="EMBL" id="PQFZ01000014">
    <property type="protein sequence ID" value="POR48662.1"/>
    <property type="molecule type" value="Genomic_DNA"/>
</dbReference>
<keyword evidence="3" id="KW-1003">Cell membrane</keyword>
<evidence type="ECO:0000256" key="3">
    <source>
        <dbReference type="ARBA" id="ARBA00022475"/>
    </source>
</evidence>
<evidence type="ECO:0000256" key="5">
    <source>
        <dbReference type="ARBA" id="ARBA00022692"/>
    </source>
</evidence>
<keyword evidence="2" id="KW-0813">Transport</keyword>
<comment type="subcellular location">
    <subcellularLocation>
        <location evidence="1">Cell membrane</location>
        <topology evidence="1">Multi-pass membrane protein</topology>
    </subcellularLocation>
</comment>
<proteinExistence type="predicted"/>
<evidence type="ECO:0000256" key="7">
    <source>
        <dbReference type="ARBA" id="ARBA00023136"/>
    </source>
</evidence>
<keyword evidence="4" id="KW-0997">Cell inner membrane</keyword>
<feature type="transmembrane region" description="Helical" evidence="8">
    <location>
        <begin position="46"/>
        <end position="63"/>
    </location>
</feature>
<evidence type="ECO:0000256" key="2">
    <source>
        <dbReference type="ARBA" id="ARBA00022448"/>
    </source>
</evidence>
<feature type="transmembrane region" description="Helical" evidence="8">
    <location>
        <begin position="294"/>
        <end position="311"/>
    </location>
</feature>
<feature type="transmembrane region" description="Helical" evidence="8">
    <location>
        <begin position="127"/>
        <end position="149"/>
    </location>
</feature>
<dbReference type="PANTHER" id="PTHR32196">
    <property type="entry name" value="ABC TRANSPORTER PERMEASE PROTEIN YPHD-RELATED-RELATED"/>
    <property type="match status" value="1"/>
</dbReference>
<accession>A0A2S4M1R3</accession>
<comment type="caution">
    <text evidence="9">The sequence shown here is derived from an EMBL/GenBank/DDBJ whole genome shotgun (WGS) entry which is preliminary data.</text>
</comment>
<feature type="transmembrane region" description="Helical" evidence="8">
    <location>
        <begin position="12"/>
        <end position="34"/>
    </location>
</feature>
<evidence type="ECO:0000256" key="4">
    <source>
        <dbReference type="ARBA" id="ARBA00022519"/>
    </source>
</evidence>
<evidence type="ECO:0000256" key="1">
    <source>
        <dbReference type="ARBA" id="ARBA00004651"/>
    </source>
</evidence>
<evidence type="ECO:0000256" key="6">
    <source>
        <dbReference type="ARBA" id="ARBA00022989"/>
    </source>
</evidence>
<organism evidence="9 10">
    <name type="scientific">Bosea psychrotolerans</name>
    <dbReference type="NCBI Taxonomy" id="1871628"/>
    <lineage>
        <taxon>Bacteria</taxon>
        <taxon>Pseudomonadati</taxon>
        <taxon>Pseudomonadota</taxon>
        <taxon>Alphaproteobacteria</taxon>
        <taxon>Hyphomicrobiales</taxon>
        <taxon>Boseaceae</taxon>
        <taxon>Bosea</taxon>
    </lineage>
</organism>
<dbReference type="Pfam" id="PF02653">
    <property type="entry name" value="BPD_transp_2"/>
    <property type="match status" value="1"/>
</dbReference>